<dbReference type="InParanoid" id="A0A3Q7QNV0"/>
<reference evidence="3" key="2">
    <citation type="submission" date="2025-08" db="UniProtKB">
        <authorList>
            <consortium name="RefSeq"/>
        </authorList>
    </citation>
    <scope>IDENTIFICATION</scope>
    <source>
        <tissue evidence="3">Blood</tissue>
    </source>
</reference>
<accession>A0A3Q7QNV0</accession>
<gene>
    <name evidence="3" type="primary">LOC112838781</name>
</gene>
<dbReference type="RefSeq" id="XP_025747364.1">
    <property type="nucleotide sequence ID" value="XM_025891579.1"/>
</dbReference>
<dbReference type="Proteomes" id="UP000286641">
    <property type="component" value="Unplaced"/>
</dbReference>
<feature type="region of interest" description="Disordered" evidence="1">
    <location>
        <begin position="1"/>
        <end position="103"/>
    </location>
</feature>
<feature type="compositionally biased region" description="Basic and acidic residues" evidence="1">
    <location>
        <begin position="17"/>
        <end position="34"/>
    </location>
</feature>
<name>A0A3Q7QNV0_CALUR</name>
<evidence type="ECO:0000313" key="2">
    <source>
        <dbReference type="Proteomes" id="UP000286641"/>
    </source>
</evidence>
<organism evidence="2 3">
    <name type="scientific">Callorhinus ursinus</name>
    <name type="common">Northern fur seal</name>
    <dbReference type="NCBI Taxonomy" id="34884"/>
    <lineage>
        <taxon>Eukaryota</taxon>
        <taxon>Metazoa</taxon>
        <taxon>Chordata</taxon>
        <taxon>Craniata</taxon>
        <taxon>Vertebrata</taxon>
        <taxon>Euteleostomi</taxon>
        <taxon>Mammalia</taxon>
        <taxon>Eutheria</taxon>
        <taxon>Laurasiatheria</taxon>
        <taxon>Carnivora</taxon>
        <taxon>Caniformia</taxon>
        <taxon>Pinnipedia</taxon>
        <taxon>Otariidae</taxon>
        <taxon>Callorhinus</taxon>
    </lineage>
</organism>
<evidence type="ECO:0000256" key="1">
    <source>
        <dbReference type="SAM" id="MobiDB-lite"/>
    </source>
</evidence>
<keyword evidence="2" id="KW-1185">Reference proteome</keyword>
<dbReference type="AlphaFoldDB" id="A0A3Q7QNV0"/>
<proteinExistence type="predicted"/>
<sequence length="103" mass="10035">MQNSSSAGEAGPAPTPDPDRLLRGGGELRRKEGCGEQGAGGAAAATAPLSLRVRLPTPGAAQKAAGTDAREARSPHAGHCSPDRAGAGEPATRGAGPRATTTG</sequence>
<protein>
    <submittedName>
        <fullName evidence="3">Uncharacterized protein LOC112838781</fullName>
    </submittedName>
</protein>
<reference key="1">
    <citation type="submission" date="2019-01" db="UniProtKB">
        <authorList>
            <consortium name="RefSeq"/>
        </authorList>
    </citation>
    <scope>IDENTIFICATION</scope>
</reference>
<feature type="compositionally biased region" description="Low complexity" evidence="1">
    <location>
        <begin position="90"/>
        <end position="103"/>
    </location>
</feature>
<evidence type="ECO:0000313" key="3">
    <source>
        <dbReference type="RefSeq" id="XP_025747364.1"/>
    </source>
</evidence>